<protein>
    <submittedName>
        <fullName evidence="3">Integrase/recombinase XerD</fullName>
    </submittedName>
</protein>
<dbReference type="PROSITE" id="PS51898">
    <property type="entry name" value="TYR_RECOMBINASE"/>
    <property type="match status" value="1"/>
</dbReference>
<dbReference type="RefSeq" id="WP_084449234.1">
    <property type="nucleotide sequence ID" value="NZ_CP017015.1"/>
</dbReference>
<name>A0A1B3SKC4_9MOLU</name>
<proteinExistence type="predicted"/>
<keyword evidence="4" id="KW-1185">Reference proteome</keyword>
<dbReference type="SUPFAM" id="SSF56349">
    <property type="entry name" value="DNA breaking-rejoining enzymes"/>
    <property type="match status" value="1"/>
</dbReference>
<dbReference type="STRING" id="216938.SHELI_v1c04330"/>
<evidence type="ECO:0000256" key="1">
    <source>
        <dbReference type="ARBA" id="ARBA00023172"/>
    </source>
</evidence>
<reference evidence="3 4" key="1">
    <citation type="submission" date="2016-08" db="EMBL/GenBank/DDBJ databases">
        <title>Complete genome sequence of Spiroplasma helicoides TABS-2 (DSM 22551).</title>
        <authorList>
            <person name="Shen W.-Y."/>
            <person name="Lo W.-S."/>
            <person name="Lai Y.-C."/>
            <person name="Kuo C.-H."/>
        </authorList>
    </citation>
    <scope>NUCLEOTIDE SEQUENCE [LARGE SCALE GENOMIC DNA]</scope>
    <source>
        <strain evidence="3 4">TABS-2</strain>
    </source>
</reference>
<evidence type="ECO:0000313" key="4">
    <source>
        <dbReference type="Proteomes" id="UP000094378"/>
    </source>
</evidence>
<accession>A0A1B3SKC4</accession>
<dbReference type="KEGG" id="shj:SHELI_v1c04330"/>
<feature type="domain" description="Tyr recombinase" evidence="2">
    <location>
        <begin position="87"/>
        <end position="237"/>
    </location>
</feature>
<evidence type="ECO:0000259" key="2">
    <source>
        <dbReference type="PROSITE" id="PS51898"/>
    </source>
</evidence>
<gene>
    <name evidence="3" type="primary">xerD</name>
    <name evidence="3" type="ORF">SHELI_v1c04330</name>
</gene>
<dbReference type="Pfam" id="PF00589">
    <property type="entry name" value="Phage_integrase"/>
    <property type="match status" value="1"/>
</dbReference>
<dbReference type="Gene3D" id="1.10.443.10">
    <property type="entry name" value="Intergrase catalytic core"/>
    <property type="match status" value="1"/>
</dbReference>
<dbReference type="AlphaFoldDB" id="A0A1B3SKC4"/>
<dbReference type="GO" id="GO:0006310">
    <property type="term" value="P:DNA recombination"/>
    <property type="evidence" value="ECO:0007669"/>
    <property type="project" value="UniProtKB-KW"/>
</dbReference>
<keyword evidence="1" id="KW-0233">DNA recombination</keyword>
<dbReference type="OrthoDB" id="395712at2"/>
<organism evidence="3 4">
    <name type="scientific">Spiroplasma helicoides</name>
    <dbReference type="NCBI Taxonomy" id="216938"/>
    <lineage>
        <taxon>Bacteria</taxon>
        <taxon>Bacillati</taxon>
        <taxon>Mycoplasmatota</taxon>
        <taxon>Mollicutes</taxon>
        <taxon>Entomoplasmatales</taxon>
        <taxon>Spiroplasmataceae</taxon>
        <taxon>Spiroplasma</taxon>
    </lineage>
</organism>
<dbReference type="InterPro" id="IPR011010">
    <property type="entry name" value="DNA_brk_join_enz"/>
</dbReference>
<evidence type="ECO:0000313" key="3">
    <source>
        <dbReference type="EMBL" id="AOG60384.1"/>
    </source>
</evidence>
<sequence length="240" mass="28586">MKIKSFKLFLEKNNYSNNTIVTYINILSLYKNDFKNIVKIKNKILNRYKNANTIHTHFNVICSYMKWASDKRIDILKQIKLPKIPVVYMNVFTKKYLLKKTKLKKGDSETCKYKKNLVKFLFETGIRANELFNIIEIKSKTLKILGKGNKVREIFHNYETTKSIKEFIYTTKTLRLWVKEILGEKFTPHSIRRSMATHLLLNGASPKMVMTQLGHEKVETTYRYLNLSLEDNWKIYNEYF</sequence>
<dbReference type="InterPro" id="IPR002104">
    <property type="entry name" value="Integrase_catalytic"/>
</dbReference>
<dbReference type="GO" id="GO:0003677">
    <property type="term" value="F:DNA binding"/>
    <property type="evidence" value="ECO:0007669"/>
    <property type="project" value="InterPro"/>
</dbReference>
<dbReference type="EMBL" id="CP017015">
    <property type="protein sequence ID" value="AOG60384.1"/>
    <property type="molecule type" value="Genomic_DNA"/>
</dbReference>
<dbReference type="CDD" id="cd00397">
    <property type="entry name" value="DNA_BRE_C"/>
    <property type="match status" value="1"/>
</dbReference>
<dbReference type="GO" id="GO:0015074">
    <property type="term" value="P:DNA integration"/>
    <property type="evidence" value="ECO:0007669"/>
    <property type="project" value="InterPro"/>
</dbReference>
<dbReference type="InterPro" id="IPR013762">
    <property type="entry name" value="Integrase-like_cat_sf"/>
</dbReference>
<dbReference type="Proteomes" id="UP000094378">
    <property type="component" value="Chromosome"/>
</dbReference>